<evidence type="ECO:0000313" key="2">
    <source>
        <dbReference type="EMBL" id="QIM17621.1"/>
    </source>
</evidence>
<feature type="transmembrane region" description="Helical" evidence="1">
    <location>
        <begin position="44"/>
        <end position="65"/>
    </location>
</feature>
<name>A0ABX6JTJ9_9MICO</name>
<keyword evidence="1" id="KW-0812">Transmembrane</keyword>
<sequence>MRKFASPMLWLGVGMLIVVTIWGMDSGNQADEHPEMDFSAAPLLIVALVSLVIAVVGLIMYLVIYPSTARGAGEKRNTRAL</sequence>
<keyword evidence="3" id="KW-1185">Reference proteome</keyword>
<dbReference type="Proteomes" id="UP000503441">
    <property type="component" value="Chromosome"/>
</dbReference>
<evidence type="ECO:0000313" key="3">
    <source>
        <dbReference type="Proteomes" id="UP000503441"/>
    </source>
</evidence>
<gene>
    <name evidence="2" type="ORF">G7066_00855</name>
</gene>
<dbReference type="RefSeq" id="WP_166328336.1">
    <property type="nucleotide sequence ID" value="NZ_CP049933.1"/>
</dbReference>
<accession>A0ABX6JTJ9</accession>
<organism evidence="2 3">
    <name type="scientific">Leucobacter coleopterorum</name>
    <dbReference type="NCBI Taxonomy" id="2714933"/>
    <lineage>
        <taxon>Bacteria</taxon>
        <taxon>Bacillati</taxon>
        <taxon>Actinomycetota</taxon>
        <taxon>Actinomycetes</taxon>
        <taxon>Micrococcales</taxon>
        <taxon>Microbacteriaceae</taxon>
        <taxon>Leucobacter</taxon>
    </lineage>
</organism>
<dbReference type="EMBL" id="CP049933">
    <property type="protein sequence ID" value="QIM17621.1"/>
    <property type="molecule type" value="Genomic_DNA"/>
</dbReference>
<keyword evidence="1" id="KW-0472">Membrane</keyword>
<keyword evidence="1" id="KW-1133">Transmembrane helix</keyword>
<evidence type="ECO:0000256" key="1">
    <source>
        <dbReference type="SAM" id="Phobius"/>
    </source>
</evidence>
<feature type="transmembrane region" description="Helical" evidence="1">
    <location>
        <begin position="7"/>
        <end position="24"/>
    </location>
</feature>
<reference evidence="2 3" key="1">
    <citation type="submission" date="2020-03" db="EMBL/GenBank/DDBJ databases">
        <title>Leucobacter sp. nov., isolated from beetles.</title>
        <authorList>
            <person name="Hyun D.-W."/>
            <person name="Bae J.-W."/>
        </authorList>
    </citation>
    <scope>NUCLEOTIDE SEQUENCE [LARGE SCALE GENOMIC DNA]</scope>
    <source>
        <strain evidence="2 3">HDW9A</strain>
    </source>
</reference>
<protein>
    <submittedName>
        <fullName evidence="2">Uncharacterized protein</fullName>
    </submittedName>
</protein>
<proteinExistence type="predicted"/>